<evidence type="ECO:0000313" key="3">
    <source>
        <dbReference type="Proteomes" id="UP001501496"/>
    </source>
</evidence>
<protein>
    <submittedName>
        <fullName evidence="2">Uncharacterized protein</fullName>
    </submittedName>
</protein>
<organism evidence="2 3">
    <name type="scientific">Postechiella marina</name>
    <dbReference type="NCBI Taxonomy" id="943941"/>
    <lineage>
        <taxon>Bacteria</taxon>
        <taxon>Pseudomonadati</taxon>
        <taxon>Bacteroidota</taxon>
        <taxon>Flavobacteriia</taxon>
        <taxon>Flavobacteriales</taxon>
        <taxon>Flavobacteriaceae</taxon>
        <taxon>Postechiella</taxon>
    </lineage>
</organism>
<reference evidence="3" key="1">
    <citation type="journal article" date="2019" name="Int. J. Syst. Evol. Microbiol.">
        <title>The Global Catalogue of Microorganisms (GCM) 10K type strain sequencing project: providing services to taxonomists for standard genome sequencing and annotation.</title>
        <authorList>
            <consortium name="The Broad Institute Genomics Platform"/>
            <consortium name="The Broad Institute Genome Sequencing Center for Infectious Disease"/>
            <person name="Wu L."/>
            <person name="Ma J."/>
        </authorList>
    </citation>
    <scope>NUCLEOTIDE SEQUENCE [LARGE SCALE GENOMIC DNA]</scope>
    <source>
        <strain evidence="3">JCM 17630</strain>
    </source>
</reference>
<feature type="signal peptide" evidence="1">
    <location>
        <begin position="1"/>
        <end position="25"/>
    </location>
</feature>
<accession>A0ABP8C5T6</accession>
<evidence type="ECO:0000256" key="1">
    <source>
        <dbReference type="SAM" id="SignalP"/>
    </source>
</evidence>
<keyword evidence="1" id="KW-0732">Signal</keyword>
<sequence length="217" mass="23260">MKHLIYLSKITLLAFLFLTFSSCSSDDDSAKVDLPTINYSNIVLDATFFEAGNSLTPTINWNGNTGSISLGSPITGLNINTSGTLSWTKDLPIGTHNVEVIVANSSGQIVENITINNPFQGIFTGTYDNSHFFELEFITDGTLLIRAHSVTNPDFATGTWIMDGTTITTDYAYNSGSELSLSGSLVTGANATYSGNWYTGHGTLSDNEGGTFLVILN</sequence>
<evidence type="ECO:0000313" key="2">
    <source>
        <dbReference type="EMBL" id="GAA4234096.1"/>
    </source>
</evidence>
<name>A0ABP8C5T6_9FLAO</name>
<proteinExistence type="predicted"/>
<gene>
    <name evidence="2" type="ORF">GCM10022291_12750</name>
</gene>
<dbReference type="RefSeq" id="WP_344787291.1">
    <property type="nucleotide sequence ID" value="NZ_BAABCA010000002.1"/>
</dbReference>
<comment type="caution">
    <text evidence="2">The sequence shown here is derived from an EMBL/GenBank/DDBJ whole genome shotgun (WGS) entry which is preliminary data.</text>
</comment>
<dbReference type="PROSITE" id="PS51257">
    <property type="entry name" value="PROKAR_LIPOPROTEIN"/>
    <property type="match status" value="1"/>
</dbReference>
<keyword evidence="3" id="KW-1185">Reference proteome</keyword>
<dbReference type="Proteomes" id="UP001501496">
    <property type="component" value="Unassembled WGS sequence"/>
</dbReference>
<feature type="chain" id="PRO_5045197298" evidence="1">
    <location>
        <begin position="26"/>
        <end position="217"/>
    </location>
</feature>
<dbReference type="EMBL" id="BAABCA010000002">
    <property type="protein sequence ID" value="GAA4234096.1"/>
    <property type="molecule type" value="Genomic_DNA"/>
</dbReference>